<accession>A0ABY2WS71</accession>
<keyword evidence="2" id="KW-1185">Reference proteome</keyword>
<name>A0ABY2WS71_9RHOB</name>
<dbReference type="SUPFAM" id="SSF53254">
    <property type="entry name" value="Phosphoglycerate mutase-like"/>
    <property type="match status" value="1"/>
</dbReference>
<dbReference type="RefSeq" id="WP_138845588.1">
    <property type="nucleotide sequence ID" value="NZ_VCPD01000011.1"/>
</dbReference>
<evidence type="ECO:0000313" key="2">
    <source>
        <dbReference type="Proteomes" id="UP001193035"/>
    </source>
</evidence>
<dbReference type="InterPro" id="IPR013078">
    <property type="entry name" value="His_Pase_superF_clade-1"/>
</dbReference>
<dbReference type="PANTHER" id="PTHR47623">
    <property type="entry name" value="OS09G0287300 PROTEIN"/>
    <property type="match status" value="1"/>
</dbReference>
<dbReference type="EMBL" id="VCPD01000011">
    <property type="protein sequence ID" value="TMV03277.1"/>
    <property type="molecule type" value="Genomic_DNA"/>
</dbReference>
<reference evidence="1 2" key="1">
    <citation type="submission" date="2019-05" db="EMBL/GenBank/DDBJ databases">
        <title>Ruegeria sp. nov., isolated from tidal flat.</title>
        <authorList>
            <person name="Kim W."/>
        </authorList>
    </citation>
    <scope>NUCLEOTIDE SEQUENCE [LARGE SCALE GENOMIC DNA]</scope>
    <source>
        <strain evidence="1 2">CAU 1488</strain>
    </source>
</reference>
<comment type="caution">
    <text evidence="1">The sequence shown here is derived from an EMBL/GenBank/DDBJ whole genome shotgun (WGS) entry which is preliminary data.</text>
</comment>
<proteinExistence type="predicted"/>
<gene>
    <name evidence="1" type="ORF">FGK63_19925</name>
</gene>
<dbReference type="PANTHER" id="PTHR47623:SF1">
    <property type="entry name" value="OS09G0287300 PROTEIN"/>
    <property type="match status" value="1"/>
</dbReference>
<dbReference type="Gene3D" id="3.40.50.1240">
    <property type="entry name" value="Phosphoglycerate mutase-like"/>
    <property type="match status" value="1"/>
</dbReference>
<dbReference type="Proteomes" id="UP001193035">
    <property type="component" value="Unassembled WGS sequence"/>
</dbReference>
<dbReference type="SMART" id="SM00855">
    <property type="entry name" value="PGAM"/>
    <property type="match status" value="1"/>
</dbReference>
<dbReference type="CDD" id="cd07067">
    <property type="entry name" value="HP_PGM_like"/>
    <property type="match status" value="1"/>
</dbReference>
<sequence length="165" mass="18772">MPRTLILIRHAKSSWDDLTLDDHDRPLNKRGRRSAEAIGAWLKRKGWLPDEVLSSTSVRTRETWARMALDVDKVTFTGDLYHASPEETLSLLSEAKGDTVLLLGHNPGFAEFAGEIVDEAPMHARFFDFPTCATAVIRFDIDDWRDVKWHSGEAVDFVIPRELLK</sequence>
<dbReference type="InterPro" id="IPR029033">
    <property type="entry name" value="His_PPase_superfam"/>
</dbReference>
<evidence type="ECO:0000313" key="1">
    <source>
        <dbReference type="EMBL" id="TMV03277.1"/>
    </source>
</evidence>
<dbReference type="Pfam" id="PF00300">
    <property type="entry name" value="His_Phos_1"/>
    <property type="match status" value="1"/>
</dbReference>
<organism evidence="1 2">
    <name type="scientific">Ruegeria sediminis</name>
    <dbReference type="NCBI Taxonomy" id="2583820"/>
    <lineage>
        <taxon>Bacteria</taxon>
        <taxon>Pseudomonadati</taxon>
        <taxon>Pseudomonadota</taxon>
        <taxon>Alphaproteobacteria</taxon>
        <taxon>Rhodobacterales</taxon>
        <taxon>Roseobacteraceae</taxon>
        <taxon>Ruegeria</taxon>
    </lineage>
</organism>
<protein>
    <submittedName>
        <fullName evidence="1">Histidine phosphatase family protein</fullName>
    </submittedName>
</protein>